<protein>
    <recommendedName>
        <fullName evidence="3">Lipoprotein</fullName>
    </recommendedName>
</protein>
<dbReference type="Proteomes" id="UP001597476">
    <property type="component" value="Unassembled WGS sequence"/>
</dbReference>
<gene>
    <name evidence="1" type="ORF">ACFSR8_08985</name>
</gene>
<accession>A0ABW5TAY7</accession>
<comment type="caution">
    <text evidence="1">The sequence shown here is derived from an EMBL/GenBank/DDBJ whole genome shotgun (WGS) entry which is preliminary data.</text>
</comment>
<organism evidence="1 2">
    <name type="scientific">Hyunsoonleella rubra</name>
    <dbReference type="NCBI Taxonomy" id="1737062"/>
    <lineage>
        <taxon>Bacteria</taxon>
        <taxon>Pseudomonadati</taxon>
        <taxon>Bacteroidota</taxon>
        <taxon>Flavobacteriia</taxon>
        <taxon>Flavobacteriales</taxon>
        <taxon>Flavobacteriaceae</taxon>
    </lineage>
</organism>
<evidence type="ECO:0008006" key="3">
    <source>
        <dbReference type="Google" id="ProtNLM"/>
    </source>
</evidence>
<reference evidence="2" key="1">
    <citation type="journal article" date="2019" name="Int. J. Syst. Evol. Microbiol.">
        <title>The Global Catalogue of Microorganisms (GCM) 10K type strain sequencing project: providing services to taxonomists for standard genome sequencing and annotation.</title>
        <authorList>
            <consortium name="The Broad Institute Genomics Platform"/>
            <consortium name="The Broad Institute Genome Sequencing Center for Infectious Disease"/>
            <person name="Wu L."/>
            <person name="Ma J."/>
        </authorList>
    </citation>
    <scope>NUCLEOTIDE SEQUENCE [LARGE SCALE GENOMIC DNA]</scope>
    <source>
        <strain evidence="2">KCTC 42398</strain>
    </source>
</reference>
<dbReference type="PROSITE" id="PS51257">
    <property type="entry name" value="PROKAR_LIPOPROTEIN"/>
    <property type="match status" value="1"/>
</dbReference>
<proteinExistence type="predicted"/>
<evidence type="ECO:0000313" key="1">
    <source>
        <dbReference type="EMBL" id="MFD2726347.1"/>
    </source>
</evidence>
<evidence type="ECO:0000313" key="2">
    <source>
        <dbReference type="Proteomes" id="UP001597476"/>
    </source>
</evidence>
<sequence length="112" mass="12641">MMKIYLRYLSIILIFVSCSKDNDILWYDAEVLGESIDCPGSFLLQFDESPNSMISIDNIFVETNLSENYKLPGLKLKVQTRELSADGDEFKVCTTLAPGYSGVFILSALQRE</sequence>
<dbReference type="EMBL" id="JBHULY010000016">
    <property type="protein sequence ID" value="MFD2726347.1"/>
    <property type="molecule type" value="Genomic_DNA"/>
</dbReference>
<dbReference type="RefSeq" id="WP_380291196.1">
    <property type="nucleotide sequence ID" value="NZ_JBHULY010000016.1"/>
</dbReference>
<keyword evidence="2" id="KW-1185">Reference proteome</keyword>
<name>A0ABW5TAY7_9FLAO</name>